<gene>
    <name evidence="1" type="ORF">EYF80_036791</name>
</gene>
<sequence>MGWRISESVGDGQQLVGLLHGLDLGVRLLVHGLVAPPGVIQKLLLRGLELPDLSHLQESQGSSAMGEVEAMVFRSTPWIWKARDMLLTR</sequence>
<comment type="caution">
    <text evidence="1">The sequence shown here is derived from an EMBL/GenBank/DDBJ whole genome shotgun (WGS) entry which is preliminary data.</text>
</comment>
<evidence type="ECO:0000313" key="1">
    <source>
        <dbReference type="EMBL" id="TNN52992.1"/>
    </source>
</evidence>
<dbReference type="AlphaFoldDB" id="A0A4Z2GJS7"/>
<dbReference type="Proteomes" id="UP000314294">
    <property type="component" value="Unassembled WGS sequence"/>
</dbReference>
<proteinExistence type="predicted"/>
<dbReference type="EMBL" id="SRLO01000530">
    <property type="protein sequence ID" value="TNN52992.1"/>
    <property type="molecule type" value="Genomic_DNA"/>
</dbReference>
<organism evidence="1 2">
    <name type="scientific">Liparis tanakae</name>
    <name type="common">Tanaka's snailfish</name>
    <dbReference type="NCBI Taxonomy" id="230148"/>
    <lineage>
        <taxon>Eukaryota</taxon>
        <taxon>Metazoa</taxon>
        <taxon>Chordata</taxon>
        <taxon>Craniata</taxon>
        <taxon>Vertebrata</taxon>
        <taxon>Euteleostomi</taxon>
        <taxon>Actinopterygii</taxon>
        <taxon>Neopterygii</taxon>
        <taxon>Teleostei</taxon>
        <taxon>Neoteleostei</taxon>
        <taxon>Acanthomorphata</taxon>
        <taxon>Eupercaria</taxon>
        <taxon>Perciformes</taxon>
        <taxon>Cottioidei</taxon>
        <taxon>Cottales</taxon>
        <taxon>Liparidae</taxon>
        <taxon>Liparis</taxon>
    </lineage>
</organism>
<protein>
    <submittedName>
        <fullName evidence="1">Uncharacterized protein</fullName>
    </submittedName>
</protein>
<keyword evidence="2" id="KW-1185">Reference proteome</keyword>
<evidence type="ECO:0000313" key="2">
    <source>
        <dbReference type="Proteomes" id="UP000314294"/>
    </source>
</evidence>
<accession>A0A4Z2GJS7</accession>
<reference evidence="1 2" key="1">
    <citation type="submission" date="2019-03" db="EMBL/GenBank/DDBJ databases">
        <title>First draft genome of Liparis tanakae, snailfish: a comprehensive survey of snailfish specific genes.</title>
        <authorList>
            <person name="Kim W."/>
            <person name="Song I."/>
            <person name="Jeong J.-H."/>
            <person name="Kim D."/>
            <person name="Kim S."/>
            <person name="Ryu S."/>
            <person name="Song J.Y."/>
            <person name="Lee S.K."/>
        </authorList>
    </citation>
    <scope>NUCLEOTIDE SEQUENCE [LARGE SCALE GENOMIC DNA]</scope>
    <source>
        <tissue evidence="1">Muscle</tissue>
    </source>
</reference>
<name>A0A4Z2GJS7_9TELE</name>